<dbReference type="Pfam" id="PF00550">
    <property type="entry name" value="PP-binding"/>
    <property type="match status" value="3"/>
</dbReference>
<dbReference type="GO" id="GO:0016853">
    <property type="term" value="F:isomerase activity"/>
    <property type="evidence" value="ECO:0007669"/>
    <property type="project" value="UniProtKB-KW"/>
</dbReference>
<evidence type="ECO:0000256" key="6">
    <source>
        <dbReference type="SAM" id="MobiDB-lite"/>
    </source>
</evidence>
<feature type="domain" description="Carrier" evidence="7">
    <location>
        <begin position="3066"/>
        <end position="3143"/>
    </location>
</feature>
<feature type="region of interest" description="Disordered" evidence="6">
    <location>
        <begin position="3138"/>
        <end position="3167"/>
    </location>
</feature>
<dbReference type="InterPro" id="IPR045851">
    <property type="entry name" value="AMP-bd_C_sf"/>
</dbReference>
<feature type="compositionally biased region" description="Polar residues" evidence="6">
    <location>
        <begin position="20"/>
        <end position="32"/>
    </location>
</feature>
<feature type="domain" description="Carrier" evidence="7">
    <location>
        <begin position="1899"/>
        <end position="1976"/>
    </location>
</feature>
<dbReference type="GO" id="GO:0031177">
    <property type="term" value="F:phosphopantetheine binding"/>
    <property type="evidence" value="ECO:0007669"/>
    <property type="project" value="TreeGrafter"/>
</dbReference>
<dbReference type="SUPFAM" id="SSF56801">
    <property type="entry name" value="Acetyl-CoA synthetase-like"/>
    <property type="match status" value="3"/>
</dbReference>
<feature type="domain" description="Carrier" evidence="7">
    <location>
        <begin position="3647"/>
        <end position="3724"/>
    </location>
</feature>
<dbReference type="PROSITE" id="PS50075">
    <property type="entry name" value="CARRIER"/>
    <property type="match status" value="5"/>
</dbReference>
<dbReference type="Gene3D" id="3.30.559.10">
    <property type="entry name" value="Chloramphenicol acetyltransferase-like domain"/>
    <property type="match status" value="4"/>
</dbReference>
<evidence type="ECO:0000256" key="5">
    <source>
        <dbReference type="ARBA" id="ARBA00023235"/>
    </source>
</evidence>
<dbReference type="Pfam" id="PF00501">
    <property type="entry name" value="AMP-binding"/>
    <property type="match status" value="3"/>
</dbReference>
<evidence type="ECO:0000313" key="8">
    <source>
        <dbReference type="EMBL" id="KAF5544263.1"/>
    </source>
</evidence>
<organism evidence="8 9">
    <name type="scientific">Fusarium phyllophilum</name>
    <dbReference type="NCBI Taxonomy" id="47803"/>
    <lineage>
        <taxon>Eukaryota</taxon>
        <taxon>Fungi</taxon>
        <taxon>Dikarya</taxon>
        <taxon>Ascomycota</taxon>
        <taxon>Pezizomycotina</taxon>
        <taxon>Sordariomycetes</taxon>
        <taxon>Hypocreomycetidae</taxon>
        <taxon>Hypocreales</taxon>
        <taxon>Nectriaceae</taxon>
        <taxon>Fusarium</taxon>
        <taxon>Fusarium fujikuroi species complex</taxon>
    </lineage>
</organism>
<dbReference type="InterPro" id="IPR006162">
    <property type="entry name" value="Ppantetheine_attach_site"/>
</dbReference>
<dbReference type="GO" id="GO:0005737">
    <property type="term" value="C:cytoplasm"/>
    <property type="evidence" value="ECO:0007669"/>
    <property type="project" value="TreeGrafter"/>
</dbReference>
<dbReference type="InterPro" id="IPR042099">
    <property type="entry name" value="ANL_N_sf"/>
</dbReference>
<dbReference type="SUPFAM" id="SSF47336">
    <property type="entry name" value="ACP-like"/>
    <property type="match status" value="3"/>
</dbReference>
<dbReference type="PROSITE" id="PS00455">
    <property type="entry name" value="AMP_BINDING"/>
    <property type="match status" value="3"/>
</dbReference>
<evidence type="ECO:0000259" key="7">
    <source>
        <dbReference type="PROSITE" id="PS50075"/>
    </source>
</evidence>
<feature type="compositionally biased region" description="Polar residues" evidence="6">
    <location>
        <begin position="4268"/>
        <end position="4279"/>
    </location>
</feature>
<dbReference type="InterPro" id="IPR009081">
    <property type="entry name" value="PP-bd_ACP"/>
</dbReference>
<dbReference type="Gene3D" id="3.30.300.30">
    <property type="match status" value="3"/>
</dbReference>
<dbReference type="Gene3D" id="1.10.1200.10">
    <property type="entry name" value="ACP-like"/>
    <property type="match status" value="2"/>
</dbReference>
<dbReference type="InterPro" id="IPR036736">
    <property type="entry name" value="ACP-like_sf"/>
</dbReference>
<keyword evidence="4" id="KW-0436">Ligase</keyword>
<dbReference type="OrthoDB" id="416786at2759"/>
<feature type="compositionally biased region" description="Low complexity" evidence="6">
    <location>
        <begin position="3144"/>
        <end position="3159"/>
    </location>
</feature>
<dbReference type="GO" id="GO:0016874">
    <property type="term" value="F:ligase activity"/>
    <property type="evidence" value="ECO:0007669"/>
    <property type="project" value="UniProtKB-KW"/>
</dbReference>
<dbReference type="Gene3D" id="3.40.50.12780">
    <property type="entry name" value="N-terminal domain of ligase-like"/>
    <property type="match status" value="3"/>
</dbReference>
<sequence>MDNAMSMTRPPVTQLRPLHTHQQSTEASQPIIWTSSIEPRSDEETAIKAFVKLVSHLVVLDEDENFCIQDSRRGGFILAQHSSSEISELGCFRFVKLENHQDIPTDFSIGEGKILQLHFGEHQVQLKTDASIIPESALRSLGCMLDDILTGSEWTQPSVLNFPPRSEPLSLTDEAEILADDGANSSLLHHQFERRASESPERVALDYLTDLENGSRVTLTYRQTANAATALAGKIVKACEESTQSLKTVAVLIGSCPELYISYLAALKAGVAFCPIAVDAPRERKEALMADLKPSALLSTTSFLESESSSFVESSTETIDVTPFLQACDTEPEQQPTQATMSPNDLAYILYTSGTTGLPKGVAVSHLSASCTISALSAHYGFPQASSTSKPVRWFQGAAPTFDISLFEIFWTLSTGSTLCCAPREFTLQNIDKVVTTLETDITNITPSFASLLDPSSISGLMVGGETLNARLLQKFSPYNPTAKEEPGQVPRGIYNGYGPTETAIYCIAQPHVPGGQRGSVIGTPLATCGVLIVQNQSISQSGESLKPLPMGAVGELVITGPQVSRVGYLNRLDETASAFRDDPRWGRVYKTGDRARIVWDKAGSPVVEFLGRLSDDQVKLSGRRVELGEIESVLASKVTAVKETLSCVWKQGAETGSEKVVSLVVVDSSENFEAVHQACLEASQHHLPDYMRPFKILQVDVLPRSASGKVDRKAALAIVNKMLKTELDGRETTYSGMTESIEPLTNPQDAELEQELISIVSNVLSDSSTSGPTITAKTVLPEAGIDSLRAMRILRDIRKRWSGSQDPRLEPSLALLLDNSATIRSVFFPSSQDMDASINKASKQATTKAQLEAFSTKHTSEVLDKLGLSKPADVEMILPAISTQSQLAVSFAMDKRNYISHTTLRLKPDVSVTALRDAIETAMLRHPIYRTAMLPCDDDLSPFLQIVLTSEAWQRLSGNSGRIIQRKASAGSILGDAQTWLGIAEEDLSLESHRLYHVQIIDPEETGSGGLLVISAAHCICDGPSLEVLMTDITRQYSGLEPLPRQGIYDAVFEWASNVSLETDQLWQKALEGWETEPLGAISGNNVKPTSTQTRQHAMIQYTSPIPWELLESKSRSLGGSPLTILQASWAMLLHILSEADTDDVIFGSVLSGHDQFVHGPTFSVVPCRVALPETQTLKQLVGSLMDHSRFAQSHRHTSFGVFKTLPYNTALALQAYPQPEDDGADKAPLLWTEISNPAIRYDFAMFAEVFPTNPNSPDRNGRFDDVVFKLTYRDETFSDTSATCIVKQFAALTETILKSLPDDLVQSLPARIDRSLLSAEGTIPVVEEGLDDAARAIRDRAQLLHAQFEDQAASTPDLLALSFYSSLDSAPVEMSYAELDARANGLANILREQDIDIIPICMERSVELYVSVLAILKAGSAWCPIDTTSPVQRRTSLIARAQSKVLLTNTESLPLVEPCLAQDTLKDVQVILVDKYNDHSTSVRAKPRNSVSKITGQDLAYLLWTSGTTGEPKGVMIQHSAAAQAMRDLQVLVEHGDREQVRTLQLSAYSFDVFVQDLFYTWGLAGSVISGTRELVLGTFTEFIWKSRPTHAHLTPSFGASIAVQELKGSTLQYVTFIGEKLTEDVAEAWAHPDITTRAYNTYGPAENAVVSTMRQFFGKSRDTAKAANVGFPLDHCTAYAVREVETSQGTKRWELVPRYGVGELALGGAQVGKGYLANEAKTTKAFIQGGPGIDERIYLTGDLVRLNDHGFEFLGRNDDLVKITGIRIELSEISAACASLKDDDAAVEHVETLYLQRPGAPAGNDNKVVVTFVSVKTSNVDTSEIRSQVFKRAKDLLPAYMVPGHVVVLDTTMPRTASNKVDRKALQDIYAGSDLNVLAGREDSIQAQGQSNQAKQQWTEDQLPILKTIAGHFNIPTENLSPDDSLAGLGLSSLQVTKLAWLLRRKLKCQVGVLDLMRCESLGELVDVTLSRMPKKAEEMEPSAQTSETETSWLASIKKALTDNIKGDMRPSDTQYILPATPMQESLIVETMLEPQAYWAHRVFDLSHLDDVDERQLKRAWTAAAKRFDILRTVFVPLTQLDVDGSENTVSWAREKGVHSTILQLVREKPTLHWSQIRSEEDQSLSELAKKFQLELSPATTIETPWAVTFVEDTKKMMLSMHHALYDAVASDVFLETVTSLYHMESVGGVGGVVQFETGLGLGLLPNPSKRDEAAALWGRRLDEISKTATGGTLNAPFPDLTQSRQKQAQKILMSRKDIPAPFLQSSATVALPTLLQSAFGCVLASYLELDAVILGHTISQRVLHPDLARVVGPAIATLPLIVRSNAASSEDLWKEMATESAQMFQSTHNLHPVDVKKILNRGSGSSNAPFPGLFVYHPASHDNQAEASQSMFKEMGQALSLNVEHPLALNIFEANGTIELTGDGRRISQAQLDLLLDQILAQAQVMTEAPKAPLTQLQNKMSKSLLSISGETSSEETEAVNPTKHVSFHASEYPDWIAVEEVIFQSSDDDEEITSKTITYAQLDKLTNAIATRLIQHEALLQPDDPVAMCLGRDIKSLAVTLAIFRAGFVYLPVDEDLPAARKQLLIRDAGAKLVITTDELVGDLGLDDANDPPLLLLADTNDDIDTILSWPVSEITSATGIGGYLLYTSGSTGRPKGVRVSNSNLCHFISAFSTRLVEHSPATARLGGVGKYLNLTSRAFDPHLTQLFVPWHLGHRVVIGRDRTAMMANLKELINELNITHFGSVPSVLSQLRLRPEDVPSVRIVTTGGEKASNELLNTWAQAHDSDASEDQAVLFNFYGPTEVTIGCLGHAVHQDSNARNLGLPLQGLEALLLCPSSDDNRLVIARRGQPGELCIAGPQVAMGYLSRPVEQAKSFQTISLPDGSSKRVYRTGDMMRMMNDGSLEFLGRADQQTKIRGQRLELDEVVGFLKQVAEGKGDFDFAATVASTGDDSSNQQQQLLGFIAMKTSSPEGQAEQEVELIHVQDEESTSLIDMIERECQDKLPAFMIPTLAWVTKIPYLAASGKVDTKILARLAKDFLATQQDHDGDDTSSGAILGSQAALSAKESVVVAAIEEAVGGSVKALSTSSIQRLGIDSLSAVNLVSLLRKRGFSQLKMTHLLSSSCTVADITRLADDPDSGSPSNSTPLSTSPSTDDLRTPTFSVSDLGPLPEGLDSSNIEAVLPCLPLQSALIARSLVWLSAFNEREKADGHDVPYVAQFSYRLSRGTDINRWKKRAEEVITSEAMLRTCFLQREDDGQIFQVVLRSLPSSPLGGHGHPADIVSQMNTRPPIRLQLSGHDGDETIVSLNIHHALFDGVAIDALKNKLEAAYNSQTSSIGAANSLATLSSISNHCNLSNEQLDATRRSWKRELQNVQPCRVGAIDDNKTSGTMARQTLCLTYTTSELNARLKTHSRGPEGTVSASSAFQLAVTLCLAQLTKQPSVVYGFIMSLRPLLDGVANDVDSIVGPCLNTLIRVATINSPDETLPQLAQRVHKSHFDVCQGAMPLVSVDKVQRWSGSEDKLFDSLLSINIVPANEPSDAKPGQMAALPTRSSSDMALAFDVDLHADGKIMLTLSSAGALNADQLNDVGRLFEKVVYSCADKTVRVSDIVTSPLTTKVLPAQVSNRPRSDSTSTDAPSYNNALSDIQAILSRFVHLTPSELSSKPDSTSLYQLGLDSITVLPFVKSINKSHKTKLSSHAVIKARTIKGVAQLLRDAKATSVSVGTVKSQSNSERSNSTLSDTELYDRSLERLAKSLMFIATPLQEGMLSASLATDGDAYTYVHAIQLSDYALVQDTPRLDKFFAAVKDTVQACEILRTRFIFTDDDESPWVGIVSPTEQSDLISWEVQPTAPGRVHLRIHHSLYDATSIQSIWNILQGFYRRRLNNDVSGGIDEPKHLYRPFARTVASSQRASIACWTDSVRDYTYTPLDFPSDDLKASSAVHLNLEPSKLSLLQSKCRELDVTIKAALQLSWIKVLCESIYRQGDVVYGEVVSTAADDGVAIVGPVINTLPWRAKLDGPNGCINVSRALALVQKQIDSARGTNSMASLRKIQTLWRSGQSGADAPGALFQSLFVFDGVLGSSNTSDDSEKLFKSVQAEATGASGPAYDDYPLIVSFHIRDNALNGKLRAKLPQERVDSLGKSLSAALNHVLHGLDVPVVDKKYLNPVNKGPPQETRSNSTEPDMNGLTPAADAALKLVQTVVGTRQGGKKIGYSTRLINVGLDSILAIRLSKLLKQQLGLGVSVFEIMKGASVRDIITRPASSHKPTTNGARHQPEPLRQGLKSAIAKTLGQPEHLIKSIVPALPGQRSHLELWLHNGKRFFEAPWVYRLPETFDQEQLADCWSELVKAHDVLRTTFVTGTTSTELYQVTLSEAWSARSRFIALQGSSKTVEELIAEHVSNENSKSSDLKEPPVRLSFLEAADGKAVVLRLHHALYDAWSIKMIERDLNDLLNGAKIQETPQSLEQAVRSIREIRQPEAEEAYWRGHLSGAQETVLGHNAEHTVLSALGPQFKTSSTIAPQNSLKSLLQKSSSEVSAALILSYARTLQHFTQLTKPTFGLNHASRSLSSPDGTQTLDLTAASIPTLSVTPFSIDLELSTEELLGFIQDHLAQLNCFSQADGARKLSPRFNSHLNIIHRRDHVSSHSEISADRPKTLERYRLPEPLASDYFAATEPSPTVSAIDGLGIAHLPDHHFFFNIIVSESGDVTISASGDKSMFGGESAKVAGLVGYFIAELSKVSARKG</sequence>
<dbReference type="PANTHER" id="PTHR45527:SF2">
    <property type="entry name" value="FERRICROCIN SYNTHETASE (NONRIBOSOMAL PEPTIDE SIDEROPHORE SYNTHASE ) (EUROFUNG)"/>
    <property type="match status" value="1"/>
</dbReference>
<evidence type="ECO:0000256" key="4">
    <source>
        <dbReference type="ARBA" id="ARBA00022598"/>
    </source>
</evidence>
<dbReference type="EMBL" id="JAAOAQ010000500">
    <property type="protein sequence ID" value="KAF5544263.1"/>
    <property type="molecule type" value="Genomic_DNA"/>
</dbReference>
<dbReference type="GO" id="GO:0044550">
    <property type="term" value="P:secondary metabolite biosynthetic process"/>
    <property type="evidence" value="ECO:0007669"/>
    <property type="project" value="TreeGrafter"/>
</dbReference>
<evidence type="ECO:0000256" key="1">
    <source>
        <dbReference type="ARBA" id="ARBA00004924"/>
    </source>
</evidence>
<gene>
    <name evidence="8" type="ORF">FPHYL_11038</name>
</gene>
<feature type="domain" description="Carrier" evidence="7">
    <location>
        <begin position="4196"/>
        <end position="4272"/>
    </location>
</feature>
<name>A0A8H5IYF5_9HYPO</name>
<feature type="domain" description="Carrier" evidence="7">
    <location>
        <begin position="748"/>
        <end position="835"/>
    </location>
</feature>
<keyword evidence="9" id="KW-1185">Reference proteome</keyword>
<dbReference type="InterPro" id="IPR001242">
    <property type="entry name" value="Condensation_dom"/>
</dbReference>
<evidence type="ECO:0000313" key="9">
    <source>
        <dbReference type="Proteomes" id="UP000582016"/>
    </source>
</evidence>
<dbReference type="InterPro" id="IPR023213">
    <property type="entry name" value="CAT-like_dom_sf"/>
</dbReference>
<dbReference type="Gene3D" id="3.30.559.30">
    <property type="entry name" value="Nonribosomal peptide synthetase, condensation domain"/>
    <property type="match status" value="5"/>
</dbReference>
<dbReference type="CDD" id="cd05930">
    <property type="entry name" value="A_NRPS"/>
    <property type="match status" value="1"/>
</dbReference>
<dbReference type="FunFam" id="3.40.50.12780:FF:000024">
    <property type="entry name" value="Nonribosomal siderophore peptide synthase SidC"/>
    <property type="match status" value="2"/>
</dbReference>
<keyword evidence="3" id="KW-0597">Phosphoprotein</keyword>
<dbReference type="SUPFAM" id="SSF52777">
    <property type="entry name" value="CoA-dependent acyltransferases"/>
    <property type="match status" value="10"/>
</dbReference>
<dbReference type="Proteomes" id="UP000582016">
    <property type="component" value="Unassembled WGS sequence"/>
</dbReference>
<keyword evidence="2" id="KW-0596">Phosphopantetheine</keyword>
<dbReference type="PROSITE" id="PS00012">
    <property type="entry name" value="PHOSPHOPANTETHEINE"/>
    <property type="match status" value="3"/>
</dbReference>
<evidence type="ECO:0000256" key="2">
    <source>
        <dbReference type="ARBA" id="ARBA00022450"/>
    </source>
</evidence>
<reference evidence="8 9" key="1">
    <citation type="submission" date="2020-05" db="EMBL/GenBank/DDBJ databases">
        <title>Identification and distribution of gene clusters putatively required for synthesis of sphingolipid metabolism inhibitors in phylogenetically diverse species of the filamentous fungus Fusarium.</title>
        <authorList>
            <person name="Kim H.-S."/>
            <person name="Busman M."/>
            <person name="Brown D.W."/>
            <person name="Divon H."/>
            <person name="Uhlig S."/>
            <person name="Proctor R.H."/>
        </authorList>
    </citation>
    <scope>NUCLEOTIDE SEQUENCE [LARGE SCALE GENOMIC DNA]</scope>
    <source>
        <strain evidence="8 9">NRRL 13617</strain>
    </source>
</reference>
<evidence type="ECO:0000256" key="3">
    <source>
        <dbReference type="ARBA" id="ARBA00022553"/>
    </source>
</evidence>
<feature type="region of interest" description="Disordered" evidence="6">
    <location>
        <begin position="4266"/>
        <end position="4285"/>
    </location>
</feature>
<dbReference type="Pfam" id="PF00668">
    <property type="entry name" value="Condensation"/>
    <property type="match status" value="4"/>
</dbReference>
<protein>
    <submittedName>
        <fullName evidence="8">Ferrichrome siderophore peptide synthetase</fullName>
    </submittedName>
</protein>
<dbReference type="InterPro" id="IPR000873">
    <property type="entry name" value="AMP-dep_synth/lig_dom"/>
</dbReference>
<proteinExistence type="predicted"/>
<comment type="caution">
    <text evidence="8">The sequence shown here is derived from an EMBL/GenBank/DDBJ whole genome shotgun (WGS) entry which is preliminary data.</text>
</comment>
<dbReference type="FunFam" id="3.30.300.30:FF:000015">
    <property type="entry name" value="Nonribosomal peptide synthase SidD"/>
    <property type="match status" value="1"/>
</dbReference>
<feature type="region of interest" description="Disordered" evidence="6">
    <location>
        <begin position="1"/>
        <end position="32"/>
    </location>
</feature>
<dbReference type="PANTHER" id="PTHR45527">
    <property type="entry name" value="NONRIBOSOMAL PEPTIDE SYNTHETASE"/>
    <property type="match status" value="1"/>
</dbReference>
<accession>A0A8H5IYF5</accession>
<dbReference type="GO" id="GO:0043041">
    <property type="term" value="P:amino acid activation for nonribosomal peptide biosynthetic process"/>
    <property type="evidence" value="ECO:0007669"/>
    <property type="project" value="TreeGrafter"/>
</dbReference>
<keyword evidence="5" id="KW-0413">Isomerase</keyword>
<comment type="pathway">
    <text evidence="1">Siderophore biosynthesis.</text>
</comment>
<dbReference type="InterPro" id="IPR020845">
    <property type="entry name" value="AMP-binding_CS"/>
</dbReference>
<dbReference type="NCBIfam" id="NF003417">
    <property type="entry name" value="PRK04813.1"/>
    <property type="match status" value="3"/>
</dbReference>